<dbReference type="SUPFAM" id="SSF55826">
    <property type="entry name" value="YbaK/ProRS associated domain"/>
    <property type="match status" value="1"/>
</dbReference>
<dbReference type="Pfam" id="PF04073">
    <property type="entry name" value="tRNA_edit"/>
    <property type="match status" value="1"/>
</dbReference>
<evidence type="ECO:0000313" key="6">
    <source>
        <dbReference type="EMBL" id="ERJ93927.1"/>
    </source>
</evidence>
<evidence type="ECO:0000256" key="1">
    <source>
        <dbReference type="ARBA" id="ARBA00009798"/>
    </source>
</evidence>
<dbReference type="EMBL" id="AWVH01000013">
    <property type="protein sequence ID" value="ERJ93927.1"/>
    <property type="molecule type" value="Genomic_DNA"/>
</dbReference>
<dbReference type="PIRSF" id="PIRSF006181">
    <property type="entry name" value="EbsC_YbaK"/>
    <property type="match status" value="1"/>
</dbReference>
<dbReference type="InterPro" id="IPR036754">
    <property type="entry name" value="YbaK/aa-tRNA-synt-asso_dom_sf"/>
</dbReference>
<organism evidence="6 7">
    <name type="scientific">Treponema lecithinolyticum ATCC 700332</name>
    <dbReference type="NCBI Taxonomy" id="1321815"/>
    <lineage>
        <taxon>Bacteria</taxon>
        <taxon>Pseudomonadati</taxon>
        <taxon>Spirochaetota</taxon>
        <taxon>Spirochaetia</taxon>
        <taxon>Spirochaetales</taxon>
        <taxon>Treponemataceae</taxon>
        <taxon>Treponema</taxon>
    </lineage>
</organism>
<name>A0ABN0P0M5_TRELE</name>
<evidence type="ECO:0000256" key="4">
    <source>
        <dbReference type="PIRNR" id="PIRNR006181"/>
    </source>
</evidence>
<dbReference type="Proteomes" id="UP000016649">
    <property type="component" value="Unassembled WGS sequence"/>
</dbReference>
<dbReference type="Gene3D" id="3.90.960.10">
    <property type="entry name" value="YbaK/aminoacyl-tRNA synthetase-associated domain"/>
    <property type="match status" value="1"/>
</dbReference>
<dbReference type="InterPro" id="IPR007214">
    <property type="entry name" value="YbaK/aa-tRNA-synth-assoc-dom"/>
</dbReference>
<accession>A0ABN0P0M5</accession>
<reference evidence="6 7" key="1">
    <citation type="submission" date="2013-08" db="EMBL/GenBank/DDBJ databases">
        <authorList>
            <person name="Weinstock G."/>
            <person name="Sodergren E."/>
            <person name="Wylie T."/>
            <person name="Fulton L."/>
            <person name="Fulton R."/>
            <person name="Fronick C."/>
            <person name="O'Laughlin M."/>
            <person name="Godfrey J."/>
            <person name="Miner T."/>
            <person name="Herter B."/>
            <person name="Appelbaum E."/>
            <person name="Cordes M."/>
            <person name="Lek S."/>
            <person name="Wollam A."/>
            <person name="Pepin K.H."/>
            <person name="Palsikar V.B."/>
            <person name="Mitreva M."/>
            <person name="Wilson R.K."/>
        </authorList>
    </citation>
    <scope>NUCLEOTIDE SEQUENCE [LARGE SCALE GENOMIC DNA]</scope>
    <source>
        <strain evidence="6 7">ATCC 700332</strain>
    </source>
</reference>
<dbReference type="EC" id="4.2.-.-" evidence="4"/>
<feature type="domain" description="YbaK/aminoacyl-tRNA synthetase-associated" evidence="5">
    <location>
        <begin position="62"/>
        <end position="173"/>
    </location>
</feature>
<dbReference type="CDD" id="cd00002">
    <property type="entry name" value="YbaK_deacylase"/>
    <property type="match status" value="1"/>
</dbReference>
<dbReference type="PANTHER" id="PTHR30411:SF0">
    <property type="entry name" value="CYS-TRNA(PRO)_CYS-TRNA(CYS) DEACYLASE YBAK"/>
    <property type="match status" value="1"/>
</dbReference>
<keyword evidence="3 4" id="KW-0456">Lyase</keyword>
<protein>
    <recommendedName>
        <fullName evidence="4">Cys-tRNA(Pro)/Cys-tRNA(Cys) deacylase</fullName>
        <ecNumber evidence="4">4.2.-.-</ecNumber>
    </recommendedName>
</protein>
<comment type="caution">
    <text evidence="6">The sequence shown here is derived from an EMBL/GenBank/DDBJ whole genome shotgun (WGS) entry which is preliminary data.</text>
</comment>
<gene>
    <name evidence="6" type="ORF">HMPREF9193_00648</name>
</gene>
<proteinExistence type="inferred from homology"/>
<keyword evidence="2 4" id="KW-0648">Protein biosynthesis</keyword>
<evidence type="ECO:0000259" key="5">
    <source>
        <dbReference type="Pfam" id="PF04073"/>
    </source>
</evidence>
<keyword evidence="7" id="KW-1185">Reference proteome</keyword>
<dbReference type="NCBIfam" id="TIGR00011">
    <property type="entry name" value="YbaK_EbsC"/>
    <property type="match status" value="1"/>
</dbReference>
<evidence type="ECO:0000256" key="2">
    <source>
        <dbReference type="ARBA" id="ARBA00022917"/>
    </source>
</evidence>
<sequence length="184" mass="20296">MPHEKLQQFTAFLDCTACFIYNTFMPKTNAMRILEKLNINYRTFEYEDNADHKLELGAACRIAEKAGAAPESVFKTIVMQSEAKEVYVFCVPADKEVNLKKARAVCGAKSMESVKSESLLSLTGYVRGGCSPIGMKRRFPVFIDSSVLKHKTVYVSAGVRGTQLLLSPSDLIRAAQAQMADIAG</sequence>
<dbReference type="PANTHER" id="PTHR30411">
    <property type="entry name" value="CYTOPLASMIC PROTEIN"/>
    <property type="match status" value="1"/>
</dbReference>
<dbReference type="InterPro" id="IPR004369">
    <property type="entry name" value="Prolyl-tRNA_editing_YbaK/EbsC"/>
</dbReference>
<comment type="similarity">
    <text evidence="1 4">Belongs to the prolyl-tRNA editing family. YbaK/EbsC subfamily.</text>
</comment>
<evidence type="ECO:0000313" key="7">
    <source>
        <dbReference type="Proteomes" id="UP000016649"/>
    </source>
</evidence>
<evidence type="ECO:0000256" key="3">
    <source>
        <dbReference type="ARBA" id="ARBA00023239"/>
    </source>
</evidence>